<keyword evidence="2" id="KW-1185">Reference proteome</keyword>
<dbReference type="AlphaFoldDB" id="A0A7J8QSJ3"/>
<feature type="non-terminal residue" evidence="1">
    <location>
        <position position="42"/>
    </location>
</feature>
<reference evidence="1 2" key="1">
    <citation type="journal article" date="2019" name="Genome Biol. Evol.">
        <title>Insights into the evolution of the New World diploid cottons (Gossypium, subgenus Houzingenia) based on genome sequencing.</title>
        <authorList>
            <person name="Grover C.E."/>
            <person name="Arick M.A. 2nd"/>
            <person name="Thrash A."/>
            <person name="Conover J.L."/>
            <person name="Sanders W.S."/>
            <person name="Peterson D.G."/>
            <person name="Frelichowski J.E."/>
            <person name="Scheffler J.A."/>
            <person name="Scheffler B.E."/>
            <person name="Wendel J.F."/>
        </authorList>
    </citation>
    <scope>NUCLEOTIDE SEQUENCE [LARGE SCALE GENOMIC DNA]</scope>
    <source>
        <strain evidence="1">27</strain>
        <tissue evidence="1">Leaf</tissue>
    </source>
</reference>
<name>A0A7J8QSJ3_GOSDV</name>
<dbReference type="EMBL" id="JABFAC010000001">
    <property type="protein sequence ID" value="MBA0604102.1"/>
    <property type="molecule type" value="Genomic_DNA"/>
</dbReference>
<comment type="caution">
    <text evidence="1">The sequence shown here is derived from an EMBL/GenBank/DDBJ whole genome shotgun (WGS) entry which is preliminary data.</text>
</comment>
<proteinExistence type="predicted"/>
<protein>
    <recommendedName>
        <fullName evidence="3">DUF4283 domain-containing protein</fullName>
    </recommendedName>
</protein>
<gene>
    <name evidence="1" type="ORF">Godav_016787</name>
</gene>
<accession>A0A7J8QSJ3</accession>
<evidence type="ECO:0008006" key="3">
    <source>
        <dbReference type="Google" id="ProtNLM"/>
    </source>
</evidence>
<evidence type="ECO:0000313" key="1">
    <source>
        <dbReference type="EMBL" id="MBA0604102.1"/>
    </source>
</evidence>
<dbReference type="Proteomes" id="UP000593561">
    <property type="component" value="Unassembled WGS sequence"/>
</dbReference>
<sequence>MVWTRLPGLSGAMCKRSIIRAVGGAIGKVMNIDYNIGRFARM</sequence>
<organism evidence="1 2">
    <name type="scientific">Gossypium davidsonii</name>
    <name type="common">Davidson's cotton</name>
    <name type="synonym">Gossypium klotzschianum subsp. davidsonii</name>
    <dbReference type="NCBI Taxonomy" id="34287"/>
    <lineage>
        <taxon>Eukaryota</taxon>
        <taxon>Viridiplantae</taxon>
        <taxon>Streptophyta</taxon>
        <taxon>Embryophyta</taxon>
        <taxon>Tracheophyta</taxon>
        <taxon>Spermatophyta</taxon>
        <taxon>Magnoliopsida</taxon>
        <taxon>eudicotyledons</taxon>
        <taxon>Gunneridae</taxon>
        <taxon>Pentapetalae</taxon>
        <taxon>rosids</taxon>
        <taxon>malvids</taxon>
        <taxon>Malvales</taxon>
        <taxon>Malvaceae</taxon>
        <taxon>Malvoideae</taxon>
        <taxon>Gossypium</taxon>
    </lineage>
</organism>
<evidence type="ECO:0000313" key="2">
    <source>
        <dbReference type="Proteomes" id="UP000593561"/>
    </source>
</evidence>